<feature type="region of interest" description="Disordered" evidence="2">
    <location>
        <begin position="1"/>
        <end position="24"/>
    </location>
</feature>
<comment type="caution">
    <text evidence="4">The sequence shown here is derived from an EMBL/GenBank/DDBJ whole genome shotgun (WGS) entry which is preliminary data.</text>
</comment>
<dbReference type="PANTHER" id="PTHR31879:SF2">
    <property type="entry name" value="DET1- AND DDB1-ASSOCIATED PROTEIN 1"/>
    <property type="match status" value="1"/>
</dbReference>
<dbReference type="GO" id="GO:0032436">
    <property type="term" value="P:positive regulation of proteasomal ubiquitin-dependent protein catabolic process"/>
    <property type="evidence" value="ECO:0007669"/>
    <property type="project" value="TreeGrafter"/>
</dbReference>
<dbReference type="Proteomes" id="UP001457282">
    <property type="component" value="Unassembled WGS sequence"/>
</dbReference>
<dbReference type="AlphaFoldDB" id="A0AAW1WPK2"/>
<feature type="region of interest" description="Disordered" evidence="2">
    <location>
        <begin position="72"/>
        <end position="135"/>
    </location>
</feature>
<organism evidence="4 5">
    <name type="scientific">Rubus argutus</name>
    <name type="common">Southern blackberry</name>
    <dbReference type="NCBI Taxonomy" id="59490"/>
    <lineage>
        <taxon>Eukaryota</taxon>
        <taxon>Viridiplantae</taxon>
        <taxon>Streptophyta</taxon>
        <taxon>Embryophyta</taxon>
        <taxon>Tracheophyta</taxon>
        <taxon>Spermatophyta</taxon>
        <taxon>Magnoliopsida</taxon>
        <taxon>eudicotyledons</taxon>
        <taxon>Gunneridae</taxon>
        <taxon>Pentapetalae</taxon>
        <taxon>rosids</taxon>
        <taxon>fabids</taxon>
        <taxon>Rosales</taxon>
        <taxon>Rosaceae</taxon>
        <taxon>Rosoideae</taxon>
        <taxon>Rosoideae incertae sedis</taxon>
        <taxon>Rubus</taxon>
    </lineage>
</organism>
<dbReference type="InterPro" id="IPR036361">
    <property type="entry name" value="SAP_dom_sf"/>
</dbReference>
<comment type="similarity">
    <text evidence="1">Belongs to the DDA1 family.</text>
</comment>
<keyword evidence="5" id="KW-1185">Reference proteome</keyword>
<dbReference type="SUPFAM" id="SSF68906">
    <property type="entry name" value="SAP domain"/>
    <property type="match status" value="1"/>
</dbReference>
<dbReference type="Pfam" id="PF10172">
    <property type="entry name" value="DDA1"/>
    <property type="match status" value="1"/>
</dbReference>
<dbReference type="Pfam" id="PF02037">
    <property type="entry name" value="SAP"/>
    <property type="match status" value="1"/>
</dbReference>
<evidence type="ECO:0000256" key="1">
    <source>
        <dbReference type="ARBA" id="ARBA00008042"/>
    </source>
</evidence>
<proteinExistence type="inferred from homology"/>
<dbReference type="GO" id="GO:0080008">
    <property type="term" value="C:Cul4-RING E3 ubiquitin ligase complex"/>
    <property type="evidence" value="ECO:0007669"/>
    <property type="project" value="TreeGrafter"/>
</dbReference>
<evidence type="ECO:0000256" key="2">
    <source>
        <dbReference type="SAM" id="MobiDB-lite"/>
    </source>
</evidence>
<dbReference type="PROSITE" id="PS50800">
    <property type="entry name" value="SAP"/>
    <property type="match status" value="1"/>
</dbReference>
<reference evidence="4 5" key="1">
    <citation type="journal article" date="2023" name="G3 (Bethesda)">
        <title>A chromosome-length genome assembly and annotation of blackberry (Rubus argutus, cv. 'Hillquist').</title>
        <authorList>
            <person name="Bruna T."/>
            <person name="Aryal R."/>
            <person name="Dudchenko O."/>
            <person name="Sargent D.J."/>
            <person name="Mead D."/>
            <person name="Buti M."/>
            <person name="Cavallini A."/>
            <person name="Hytonen T."/>
            <person name="Andres J."/>
            <person name="Pham M."/>
            <person name="Weisz D."/>
            <person name="Mascagni F."/>
            <person name="Usai G."/>
            <person name="Natali L."/>
            <person name="Bassil N."/>
            <person name="Fernandez G.E."/>
            <person name="Lomsadze A."/>
            <person name="Armour M."/>
            <person name="Olukolu B."/>
            <person name="Poorten T."/>
            <person name="Britton C."/>
            <person name="Davik J."/>
            <person name="Ashrafi H."/>
            <person name="Aiden E.L."/>
            <person name="Borodovsky M."/>
            <person name="Worthington M."/>
        </authorList>
    </citation>
    <scope>NUCLEOTIDE SEQUENCE [LARGE SCALE GENOMIC DNA]</scope>
    <source>
        <strain evidence="4">PI 553951</strain>
    </source>
</reference>
<gene>
    <name evidence="4" type="ORF">M0R45_023872</name>
</gene>
<dbReference type="SMART" id="SM00513">
    <property type="entry name" value="SAP"/>
    <property type="match status" value="1"/>
</dbReference>
<evidence type="ECO:0000313" key="5">
    <source>
        <dbReference type="Proteomes" id="UP001457282"/>
    </source>
</evidence>
<accession>A0AAW1WPK2</accession>
<protein>
    <recommendedName>
        <fullName evidence="3">SAP domain-containing protein</fullName>
    </recommendedName>
</protein>
<dbReference type="InterPro" id="IPR018276">
    <property type="entry name" value="DDA1_dom"/>
</dbReference>
<name>A0AAW1WPK2_RUBAR</name>
<evidence type="ECO:0000313" key="4">
    <source>
        <dbReference type="EMBL" id="KAK9926656.1"/>
    </source>
</evidence>
<sequence>MEGSSSQPSDSNPTASGASISLHNLPSRGLFSAPVLSLNPGRMRVCVCEYETSLPEEEHIKTNQQNILIRSLKLKKQKEKGDSSSKDVKGTGAAEGSRKRVAERVLDSRASAKKASIQTSSRQEESSSQASSRDFQGLTVERLRALLKAKGLSVKGKKEELIARLRSSSG</sequence>
<evidence type="ECO:0000259" key="3">
    <source>
        <dbReference type="PROSITE" id="PS50800"/>
    </source>
</evidence>
<dbReference type="EMBL" id="JBEDUW010000005">
    <property type="protein sequence ID" value="KAK9926656.1"/>
    <property type="molecule type" value="Genomic_DNA"/>
</dbReference>
<dbReference type="PANTHER" id="PTHR31879">
    <property type="entry name" value="DET1- AND DDB1-ASSOCIATED PROTEIN 1"/>
    <property type="match status" value="1"/>
</dbReference>
<feature type="compositionally biased region" description="Basic and acidic residues" evidence="2">
    <location>
        <begin position="96"/>
        <end position="107"/>
    </location>
</feature>
<feature type="compositionally biased region" description="Basic and acidic residues" evidence="2">
    <location>
        <begin position="79"/>
        <end position="89"/>
    </location>
</feature>
<dbReference type="Gene3D" id="1.10.720.30">
    <property type="entry name" value="SAP domain"/>
    <property type="match status" value="1"/>
</dbReference>
<feature type="domain" description="SAP" evidence="3">
    <location>
        <begin position="135"/>
        <end position="169"/>
    </location>
</feature>
<dbReference type="InterPro" id="IPR003034">
    <property type="entry name" value="SAP_dom"/>
</dbReference>
<dbReference type="InterPro" id="IPR033575">
    <property type="entry name" value="DDA1-like"/>
</dbReference>